<comment type="caution">
    <text evidence="3">The sequence shown here is derived from an EMBL/GenBank/DDBJ whole genome shotgun (WGS) entry which is preliminary data.</text>
</comment>
<dbReference type="AlphaFoldDB" id="A0A4S2H4Q5"/>
<dbReference type="EMBL" id="SRXW01000001">
    <property type="protein sequence ID" value="TGY90640.1"/>
    <property type="molecule type" value="Genomic_DNA"/>
</dbReference>
<keyword evidence="4" id="KW-1185">Reference proteome</keyword>
<feature type="transmembrane region" description="Helical" evidence="1">
    <location>
        <begin position="56"/>
        <end position="76"/>
    </location>
</feature>
<gene>
    <name evidence="3" type="ORF">E5163_05875</name>
</gene>
<organism evidence="3 4">
    <name type="scientific">Marinicauda algicola</name>
    <dbReference type="NCBI Taxonomy" id="2029849"/>
    <lineage>
        <taxon>Bacteria</taxon>
        <taxon>Pseudomonadati</taxon>
        <taxon>Pseudomonadota</taxon>
        <taxon>Alphaproteobacteria</taxon>
        <taxon>Maricaulales</taxon>
        <taxon>Maricaulaceae</taxon>
        <taxon>Marinicauda</taxon>
    </lineage>
</organism>
<sequence length="162" mass="17645">MCGDTQGKAKLLADTETDLAAYAALFISAFTSATLLPGSSEAALLTLLAMGRGEPVTLVVVATAGNLLGSLVNWMLGRFFSALRERRWFPIDEPSYRRATDWFNRYGVWSLLLSWLPIIGDPLTVVAGALRVGLLRFVLLVSIGKGARYIFIVGAYSWWNGA</sequence>
<dbReference type="PANTHER" id="PTHR42709">
    <property type="entry name" value="ALKALINE PHOSPHATASE LIKE PROTEIN"/>
    <property type="match status" value="1"/>
</dbReference>
<evidence type="ECO:0000313" key="4">
    <source>
        <dbReference type="Proteomes" id="UP000308054"/>
    </source>
</evidence>
<protein>
    <submittedName>
        <fullName evidence="3">DedA family protein</fullName>
    </submittedName>
</protein>
<keyword evidence="1" id="KW-0472">Membrane</keyword>
<dbReference type="Proteomes" id="UP000308054">
    <property type="component" value="Unassembled WGS sequence"/>
</dbReference>
<evidence type="ECO:0000313" key="3">
    <source>
        <dbReference type="EMBL" id="TGY90640.1"/>
    </source>
</evidence>
<feature type="transmembrane region" description="Helical" evidence="1">
    <location>
        <begin position="106"/>
        <end position="130"/>
    </location>
</feature>
<dbReference type="OrthoDB" id="9814483at2"/>
<dbReference type="Pfam" id="PF09335">
    <property type="entry name" value="VTT_dom"/>
    <property type="match status" value="1"/>
</dbReference>
<keyword evidence="1" id="KW-1133">Transmembrane helix</keyword>
<dbReference type="InterPro" id="IPR032816">
    <property type="entry name" value="VTT_dom"/>
</dbReference>
<dbReference type="InterPro" id="IPR051311">
    <property type="entry name" value="DedA_domain"/>
</dbReference>
<dbReference type="RefSeq" id="WP_135995138.1">
    <property type="nucleotide sequence ID" value="NZ_CP071057.1"/>
</dbReference>
<name>A0A4S2H4Q5_9PROT</name>
<evidence type="ECO:0000259" key="2">
    <source>
        <dbReference type="Pfam" id="PF09335"/>
    </source>
</evidence>
<feature type="transmembrane region" description="Helical" evidence="1">
    <location>
        <begin position="137"/>
        <end position="159"/>
    </location>
</feature>
<proteinExistence type="predicted"/>
<dbReference type="PANTHER" id="PTHR42709:SF4">
    <property type="entry name" value="INNER MEMBRANE PROTEIN YQAA"/>
    <property type="match status" value="1"/>
</dbReference>
<keyword evidence="1" id="KW-0812">Transmembrane</keyword>
<accession>A0A4S2H4Q5</accession>
<evidence type="ECO:0000256" key="1">
    <source>
        <dbReference type="SAM" id="Phobius"/>
    </source>
</evidence>
<feature type="domain" description="VTT" evidence="2">
    <location>
        <begin position="48"/>
        <end position="154"/>
    </location>
</feature>
<feature type="transmembrane region" description="Helical" evidence="1">
    <location>
        <begin position="19"/>
        <end position="36"/>
    </location>
</feature>
<reference evidence="3 4" key="1">
    <citation type="journal article" date="2017" name="Int. J. Syst. Evol. Microbiol.">
        <title>Marinicauda algicola sp. nov., isolated from a marine red alga Rhodosorus marinus.</title>
        <authorList>
            <person name="Jeong S.E."/>
            <person name="Jeon S.H."/>
            <person name="Chun B.H."/>
            <person name="Kim D.W."/>
            <person name="Jeon C.O."/>
        </authorList>
    </citation>
    <scope>NUCLEOTIDE SEQUENCE [LARGE SCALE GENOMIC DNA]</scope>
    <source>
        <strain evidence="3 4">JCM 31718</strain>
    </source>
</reference>